<evidence type="ECO:0000313" key="2">
    <source>
        <dbReference type="Proteomes" id="UP000694388"/>
    </source>
</evidence>
<proteinExistence type="predicted"/>
<dbReference type="SUPFAM" id="SSF48371">
    <property type="entry name" value="ARM repeat"/>
    <property type="match status" value="1"/>
</dbReference>
<dbReference type="PANTHER" id="PTHR21567">
    <property type="entry name" value="CLASP"/>
    <property type="match status" value="1"/>
</dbReference>
<dbReference type="GO" id="GO:0005876">
    <property type="term" value="C:spindle microtubule"/>
    <property type="evidence" value="ECO:0007669"/>
    <property type="project" value="TreeGrafter"/>
</dbReference>
<dbReference type="Proteomes" id="UP000694388">
    <property type="component" value="Unplaced"/>
</dbReference>
<dbReference type="PANTHER" id="PTHR21567:SF9">
    <property type="entry name" value="CLIP-ASSOCIATING PROTEIN"/>
    <property type="match status" value="1"/>
</dbReference>
<dbReference type="InterPro" id="IPR011989">
    <property type="entry name" value="ARM-like"/>
</dbReference>
<dbReference type="GO" id="GO:0008017">
    <property type="term" value="F:microtubule binding"/>
    <property type="evidence" value="ECO:0007669"/>
    <property type="project" value="TreeGrafter"/>
</dbReference>
<keyword evidence="2" id="KW-1185">Reference proteome</keyword>
<dbReference type="AlphaFoldDB" id="A0A8C4R7Q4"/>
<accession>A0A8C4R7Q4</accession>
<reference evidence="1" key="1">
    <citation type="submission" date="2025-05" db="UniProtKB">
        <authorList>
            <consortium name="Ensembl"/>
        </authorList>
    </citation>
    <scope>IDENTIFICATION</scope>
</reference>
<dbReference type="GO" id="GO:0072686">
    <property type="term" value="C:mitotic spindle"/>
    <property type="evidence" value="ECO:0007669"/>
    <property type="project" value="TreeGrafter"/>
</dbReference>
<organism evidence="1 2">
    <name type="scientific">Eptatretus burgeri</name>
    <name type="common">Inshore hagfish</name>
    <dbReference type="NCBI Taxonomy" id="7764"/>
    <lineage>
        <taxon>Eukaryota</taxon>
        <taxon>Metazoa</taxon>
        <taxon>Chordata</taxon>
        <taxon>Craniata</taxon>
        <taxon>Vertebrata</taxon>
        <taxon>Cyclostomata</taxon>
        <taxon>Myxini</taxon>
        <taxon>Myxiniformes</taxon>
        <taxon>Myxinidae</taxon>
        <taxon>Eptatretinae</taxon>
        <taxon>Eptatretus</taxon>
    </lineage>
</organism>
<evidence type="ECO:0000313" key="1">
    <source>
        <dbReference type="Ensembl" id="ENSEBUP00000026107.1"/>
    </source>
</evidence>
<dbReference type="GO" id="GO:0040001">
    <property type="term" value="P:establishment of mitotic spindle localization"/>
    <property type="evidence" value="ECO:0007669"/>
    <property type="project" value="TreeGrafter"/>
</dbReference>
<name>A0A8C4R7Q4_EPTBU</name>
<dbReference type="InterPro" id="IPR016024">
    <property type="entry name" value="ARM-type_fold"/>
</dbReference>
<sequence>MKVLEAHRDPQKEVVRAAEETAGSLAASLTPEQSLKVLCPVVQTADFPINLAAIKMETRVVERLSPPILHTLLPSIIPGLLQGYDNAESSVRKACVFCLVAIHSAIGDELNPFLAHLSGSKVCKLPMCTVNKCLILTH</sequence>
<dbReference type="Ensembl" id="ENSEBUT00000014347.1">
    <property type="protein sequence ID" value="ENSEBUP00000013771.1"/>
    <property type="gene ID" value="ENSEBUG00000008685.1"/>
</dbReference>
<dbReference type="GO" id="GO:0000776">
    <property type="term" value="C:kinetochore"/>
    <property type="evidence" value="ECO:0007669"/>
    <property type="project" value="TreeGrafter"/>
</dbReference>
<dbReference type="GO" id="GO:0005881">
    <property type="term" value="C:cytoplasmic microtubule"/>
    <property type="evidence" value="ECO:0007669"/>
    <property type="project" value="TreeGrafter"/>
</dbReference>
<dbReference type="GeneTree" id="ENSGT00940000155574"/>
<dbReference type="GO" id="GO:0090307">
    <property type="term" value="P:mitotic spindle assembly"/>
    <property type="evidence" value="ECO:0007669"/>
    <property type="project" value="TreeGrafter"/>
</dbReference>
<dbReference type="Gene3D" id="1.25.10.10">
    <property type="entry name" value="Leucine-rich Repeat Variant"/>
    <property type="match status" value="1"/>
</dbReference>
<dbReference type="Ensembl" id="ENSEBUT00000026683.1">
    <property type="protein sequence ID" value="ENSEBUP00000026107.1"/>
    <property type="gene ID" value="ENSEBUG00000016086.1"/>
</dbReference>
<protein>
    <submittedName>
        <fullName evidence="1">Uncharacterized protein</fullName>
    </submittedName>
</protein>
<dbReference type="GO" id="GO:0045180">
    <property type="term" value="C:basal cortex"/>
    <property type="evidence" value="ECO:0007669"/>
    <property type="project" value="TreeGrafter"/>
</dbReference>
<dbReference type="GO" id="GO:0005815">
    <property type="term" value="C:microtubule organizing center"/>
    <property type="evidence" value="ECO:0007669"/>
    <property type="project" value="TreeGrafter"/>
</dbReference>